<dbReference type="OMA" id="IMKWEGP"/>
<reference evidence="2 3" key="1">
    <citation type="journal article" date="2021" name="Nat. Plants">
        <title>The Taxus genome provides insights into paclitaxel biosynthesis.</title>
        <authorList>
            <person name="Xiong X."/>
            <person name="Gou J."/>
            <person name="Liao Q."/>
            <person name="Li Y."/>
            <person name="Zhou Q."/>
            <person name="Bi G."/>
            <person name="Li C."/>
            <person name="Du R."/>
            <person name="Wang X."/>
            <person name="Sun T."/>
            <person name="Guo L."/>
            <person name="Liang H."/>
            <person name="Lu P."/>
            <person name="Wu Y."/>
            <person name="Zhang Z."/>
            <person name="Ro D.K."/>
            <person name="Shang Y."/>
            <person name="Huang S."/>
            <person name="Yan J."/>
        </authorList>
    </citation>
    <scope>NUCLEOTIDE SEQUENCE [LARGE SCALE GENOMIC DNA]</scope>
    <source>
        <strain evidence="2">Ta-2019</strain>
    </source>
</reference>
<dbReference type="PANTHER" id="PTHR12542">
    <property type="entry name" value="EXOCYST COMPLEX PROTEIN EXO70"/>
    <property type="match status" value="1"/>
</dbReference>
<comment type="caution">
    <text evidence="2">The sequence shown here is derived from an EMBL/GenBank/DDBJ whole genome shotgun (WGS) entry which is preliminary data.</text>
</comment>
<dbReference type="Pfam" id="PF20669">
    <property type="entry name" value="Exo70_N"/>
    <property type="match status" value="1"/>
</dbReference>
<name>A0AA38FLQ5_TAXCH</name>
<evidence type="ECO:0000313" key="3">
    <source>
        <dbReference type="Proteomes" id="UP000824469"/>
    </source>
</evidence>
<dbReference type="GO" id="GO:0006887">
    <property type="term" value="P:exocytosis"/>
    <property type="evidence" value="ECO:0007669"/>
    <property type="project" value="InterPro"/>
</dbReference>
<dbReference type="AlphaFoldDB" id="A0AA38FLQ5"/>
<dbReference type="GO" id="GO:0000145">
    <property type="term" value="C:exocyst"/>
    <property type="evidence" value="ECO:0007669"/>
    <property type="project" value="InterPro"/>
</dbReference>
<feature type="region of interest" description="Disordered" evidence="1">
    <location>
        <begin position="161"/>
        <end position="184"/>
    </location>
</feature>
<dbReference type="PANTHER" id="PTHR12542:SF96">
    <property type="entry name" value="EXOCYST COMPLEX COMPONENT EXO70B1"/>
    <property type="match status" value="1"/>
</dbReference>
<keyword evidence="3" id="KW-1185">Reference proteome</keyword>
<dbReference type="InterPro" id="IPR016159">
    <property type="entry name" value="Cullin_repeat-like_dom_sf"/>
</dbReference>
<feature type="region of interest" description="Disordered" evidence="1">
    <location>
        <begin position="1"/>
        <end position="47"/>
    </location>
</feature>
<sequence length="245" mass="27361">MDKLGDEMNKAGVLSRGNSGENPVCPTENLTSLDDNRDQLSQNFSTGNEDLEAAEKLILKWDMASDTASQFMLFEGQSEEAENYLKSVDEVQKLMDSVSLSEANVNKTQNLLQLAMSRLEEEFRQILVVHSEPLDPELVYNPASMASYMSMASYRSRTSTSSDGFLYRESNSSDEDDEAAEEEEDVAVSHPLTDGICELDLIPQDAISDLHRIAERMVSAGYVRECMQVYGSIRKAMVDESLDRL</sequence>
<feature type="compositionally biased region" description="Acidic residues" evidence="1">
    <location>
        <begin position="172"/>
        <end position="184"/>
    </location>
</feature>
<dbReference type="Gene3D" id="1.20.1280.170">
    <property type="entry name" value="Exocyst complex component Exo70"/>
    <property type="match status" value="1"/>
</dbReference>
<dbReference type="InterPro" id="IPR004140">
    <property type="entry name" value="Exo70"/>
</dbReference>
<gene>
    <name evidence="2" type="ORF">KI387_010397</name>
</gene>
<accession>A0AA38FLQ5</accession>
<feature type="non-terminal residue" evidence="2">
    <location>
        <position position="245"/>
    </location>
</feature>
<feature type="compositionally biased region" description="Polar residues" evidence="1">
    <location>
        <begin position="28"/>
        <end position="47"/>
    </location>
</feature>
<evidence type="ECO:0000313" key="2">
    <source>
        <dbReference type="EMBL" id="KAH9305993.1"/>
    </source>
</evidence>
<organism evidence="2 3">
    <name type="scientific">Taxus chinensis</name>
    <name type="common">Chinese yew</name>
    <name type="synonym">Taxus wallichiana var. chinensis</name>
    <dbReference type="NCBI Taxonomy" id="29808"/>
    <lineage>
        <taxon>Eukaryota</taxon>
        <taxon>Viridiplantae</taxon>
        <taxon>Streptophyta</taxon>
        <taxon>Embryophyta</taxon>
        <taxon>Tracheophyta</taxon>
        <taxon>Spermatophyta</taxon>
        <taxon>Pinopsida</taxon>
        <taxon>Pinidae</taxon>
        <taxon>Conifers II</taxon>
        <taxon>Cupressales</taxon>
        <taxon>Taxaceae</taxon>
        <taxon>Taxus</taxon>
    </lineage>
</organism>
<dbReference type="SUPFAM" id="SSF74788">
    <property type="entry name" value="Cullin repeat-like"/>
    <property type="match status" value="1"/>
</dbReference>
<proteinExistence type="predicted"/>
<protein>
    <submittedName>
        <fullName evidence="2">Uncharacterized protein</fullName>
    </submittedName>
</protein>
<dbReference type="Proteomes" id="UP000824469">
    <property type="component" value="Unassembled WGS sequence"/>
</dbReference>
<evidence type="ECO:0000256" key="1">
    <source>
        <dbReference type="SAM" id="MobiDB-lite"/>
    </source>
</evidence>
<dbReference type="EMBL" id="JAHRHJ020000008">
    <property type="protein sequence ID" value="KAH9305993.1"/>
    <property type="molecule type" value="Genomic_DNA"/>
</dbReference>